<dbReference type="PANTHER" id="PTHR13693:SF2">
    <property type="entry name" value="SERINE PALMITOYLTRANSFERASE 1"/>
    <property type="match status" value="1"/>
</dbReference>
<keyword evidence="8" id="KW-0746">Sphingolipid metabolism</keyword>
<keyword evidence="17" id="KW-1185">Reference proteome</keyword>
<dbReference type="Gene3D" id="3.40.640.10">
    <property type="entry name" value="Type I PLP-dependent aspartate aminotransferase-like (Major domain)"/>
    <property type="match status" value="1"/>
</dbReference>
<keyword evidence="11" id="KW-0812">Transmembrane</keyword>
<keyword evidence="10" id="KW-0012">Acyltransferase</keyword>
<evidence type="ECO:0000256" key="2">
    <source>
        <dbReference type="ARBA" id="ARBA00004760"/>
    </source>
</evidence>
<keyword evidence="7" id="KW-0663">Pyridoxal phosphate</keyword>
<dbReference type="OrthoDB" id="3168162at2759"/>
<keyword evidence="6" id="KW-0808">Transferase</keyword>
<evidence type="ECO:0000259" key="13">
    <source>
        <dbReference type="Pfam" id="PF00155"/>
    </source>
</evidence>
<evidence type="ECO:0000256" key="3">
    <source>
        <dbReference type="ARBA" id="ARBA00004991"/>
    </source>
</evidence>
<dbReference type="EC" id="2.3.1.50" evidence="5"/>
<dbReference type="AlphaFoldDB" id="A0A8J4LWP0"/>
<dbReference type="GO" id="GO:0004758">
    <property type="term" value="F:serine C-palmitoyltransferase activity"/>
    <property type="evidence" value="ECO:0007669"/>
    <property type="project" value="TreeGrafter"/>
</dbReference>
<gene>
    <name evidence="14" type="ORF">Vretifemale_16749</name>
    <name evidence="15" type="ORF">Vretimale_16954</name>
</gene>
<keyword evidence="12" id="KW-0732">Signal</keyword>
<evidence type="ECO:0000313" key="16">
    <source>
        <dbReference type="Proteomes" id="UP000722791"/>
    </source>
</evidence>
<evidence type="ECO:0000256" key="10">
    <source>
        <dbReference type="ARBA" id="ARBA00023315"/>
    </source>
</evidence>
<dbReference type="PANTHER" id="PTHR13693">
    <property type="entry name" value="CLASS II AMINOTRANSFERASE/8-AMINO-7-OXONONANOATE SYNTHASE"/>
    <property type="match status" value="1"/>
</dbReference>
<evidence type="ECO:0000256" key="1">
    <source>
        <dbReference type="ARBA" id="ARBA00001933"/>
    </source>
</evidence>
<feature type="domain" description="Aminotransferase class I/classII large" evidence="13">
    <location>
        <begin position="158"/>
        <end position="452"/>
    </location>
</feature>
<evidence type="ECO:0000256" key="4">
    <source>
        <dbReference type="ARBA" id="ARBA00008392"/>
    </source>
</evidence>
<reference evidence="15" key="1">
    <citation type="journal article" date="2021" name="Proc. Natl. Acad. Sci. U.S.A.">
        <title>Three genomes in the algal genus Volvox reveal the fate of a haploid sex-determining region after a transition to homothallism.</title>
        <authorList>
            <person name="Yamamoto K."/>
            <person name="Hamaji T."/>
            <person name="Kawai-Toyooka H."/>
            <person name="Matsuzaki R."/>
            <person name="Takahashi F."/>
            <person name="Nishimura Y."/>
            <person name="Kawachi M."/>
            <person name="Noguchi H."/>
            <person name="Minakuchi Y."/>
            <person name="Umen J.G."/>
            <person name="Toyoda A."/>
            <person name="Nozaki H."/>
        </authorList>
    </citation>
    <scope>NUCLEOTIDE SEQUENCE</scope>
    <source>
        <strain evidence="15">NIES-3785</strain>
        <strain evidence="14">NIES-3786</strain>
    </source>
</reference>
<evidence type="ECO:0000313" key="14">
    <source>
        <dbReference type="EMBL" id="GIL88831.1"/>
    </source>
</evidence>
<dbReference type="Gene3D" id="3.90.1150.10">
    <property type="entry name" value="Aspartate Aminotransferase, domain 1"/>
    <property type="match status" value="1"/>
</dbReference>
<dbReference type="InterPro" id="IPR015424">
    <property type="entry name" value="PyrdxlP-dep_Trfase"/>
</dbReference>
<dbReference type="InterPro" id="IPR004839">
    <property type="entry name" value="Aminotransferase_I/II_large"/>
</dbReference>
<dbReference type="GO" id="GO:0030170">
    <property type="term" value="F:pyridoxal phosphate binding"/>
    <property type="evidence" value="ECO:0007669"/>
    <property type="project" value="InterPro"/>
</dbReference>
<dbReference type="Proteomes" id="UP000747110">
    <property type="component" value="Unassembled WGS sequence"/>
</dbReference>
<accession>A0A8J4LWP0</accession>
<dbReference type="EMBL" id="BNCQ01000052">
    <property type="protein sequence ID" value="GIM13886.1"/>
    <property type="molecule type" value="Genomic_DNA"/>
</dbReference>
<keyword evidence="11" id="KW-1133">Transmembrane helix</keyword>
<dbReference type="Proteomes" id="UP000722791">
    <property type="component" value="Unassembled WGS sequence"/>
</dbReference>
<dbReference type="GO" id="GO:0046513">
    <property type="term" value="P:ceramide biosynthetic process"/>
    <property type="evidence" value="ECO:0007669"/>
    <property type="project" value="TreeGrafter"/>
</dbReference>
<evidence type="ECO:0000256" key="12">
    <source>
        <dbReference type="SAM" id="SignalP"/>
    </source>
</evidence>
<feature type="chain" id="PRO_5035391498" description="serine C-palmitoyltransferase" evidence="12">
    <location>
        <begin position="26"/>
        <end position="540"/>
    </location>
</feature>
<dbReference type="GO" id="GO:0046512">
    <property type="term" value="P:sphingosine biosynthetic process"/>
    <property type="evidence" value="ECO:0007669"/>
    <property type="project" value="TreeGrafter"/>
</dbReference>
<dbReference type="Pfam" id="PF00155">
    <property type="entry name" value="Aminotran_1_2"/>
    <property type="match status" value="1"/>
</dbReference>
<evidence type="ECO:0000256" key="9">
    <source>
        <dbReference type="ARBA" id="ARBA00023098"/>
    </source>
</evidence>
<feature type="transmembrane region" description="Helical" evidence="11">
    <location>
        <begin position="78"/>
        <end position="95"/>
    </location>
</feature>
<evidence type="ECO:0000313" key="17">
    <source>
        <dbReference type="Proteomes" id="UP000747110"/>
    </source>
</evidence>
<dbReference type="GO" id="GO:0005783">
    <property type="term" value="C:endoplasmic reticulum"/>
    <property type="evidence" value="ECO:0007669"/>
    <property type="project" value="TreeGrafter"/>
</dbReference>
<comment type="similarity">
    <text evidence="4">Belongs to the class-II pyridoxal-phosphate-dependent aminotransferase family.</text>
</comment>
<proteinExistence type="inferred from homology"/>
<dbReference type="GO" id="GO:0016020">
    <property type="term" value="C:membrane"/>
    <property type="evidence" value="ECO:0007669"/>
    <property type="project" value="GOC"/>
</dbReference>
<evidence type="ECO:0000313" key="15">
    <source>
        <dbReference type="EMBL" id="GIM13886.1"/>
    </source>
</evidence>
<comment type="pathway">
    <text evidence="2">Lipid metabolism; sphingolipid metabolism.</text>
</comment>
<protein>
    <recommendedName>
        <fullName evidence="5">serine C-palmitoyltransferase</fullName>
        <ecNumber evidence="5">2.3.1.50</ecNumber>
    </recommendedName>
</protein>
<dbReference type="PROSITE" id="PS51257">
    <property type="entry name" value="PROKAR_LIPOPROTEIN"/>
    <property type="match status" value="1"/>
</dbReference>
<sequence length="540" mass="59219">MKSIMSRRRVVAGLALATIVPLVSACLIASTHEARPSDDDQSLNLFSLKGISGAFRAFWDIVGPGGKLHPAYFLEHKGHLLIEGALILVIVYLVLQHSFKVRRHAQEPLTEKEIDQLCKEWSPEPLVPSTAGVPEPPEPHVITGLDGPYVYLKGRKEKVINAASSNYLNMANNKENKIESIETVNTYGVGSCGPRGFYGTIDKHLDLEKELAEFYGTEAAIIYSYDVATIASIIPAFANRKDIMIYDEFCSYPIQAGCTISRARVATFKHNDMDDLIRVIEKFEAEDKAKRKPLCRKLIVVEGIYANYGDMAPLKSIWEIKNKYKYRLMVDESHAFGVLGATGRGACEHFGLKSGQVEIIAASMSHAMGSVGGFCVGDRDIVEHQRLSGSGYCFSASLPPYLAVAGSYMLRLLRPDKGGNSPGKELMSLLQKKIRSLRDQLKGIPGLKLFGGAALPSPVIHMHLAKSSGNTVEDQETLYHIADHMLVNGGVLVLVSQYSKLDIRRPPPSLLIYANVALGEKEILTVVGALRKAVKDVIKA</sequence>
<name>A0A8J4LWP0_9CHLO</name>
<keyword evidence="9" id="KW-0443">Lipid metabolism</keyword>
<evidence type="ECO:0000256" key="8">
    <source>
        <dbReference type="ARBA" id="ARBA00022919"/>
    </source>
</evidence>
<keyword evidence="11" id="KW-0472">Membrane</keyword>
<dbReference type="InterPro" id="IPR050087">
    <property type="entry name" value="AON_synthase_class-II"/>
</dbReference>
<evidence type="ECO:0000256" key="11">
    <source>
        <dbReference type="SAM" id="Phobius"/>
    </source>
</evidence>
<dbReference type="SUPFAM" id="SSF53383">
    <property type="entry name" value="PLP-dependent transferases"/>
    <property type="match status" value="1"/>
</dbReference>
<organism evidence="15 16">
    <name type="scientific">Volvox reticuliferus</name>
    <dbReference type="NCBI Taxonomy" id="1737510"/>
    <lineage>
        <taxon>Eukaryota</taxon>
        <taxon>Viridiplantae</taxon>
        <taxon>Chlorophyta</taxon>
        <taxon>core chlorophytes</taxon>
        <taxon>Chlorophyceae</taxon>
        <taxon>CS clade</taxon>
        <taxon>Chlamydomonadales</taxon>
        <taxon>Volvocaceae</taxon>
        <taxon>Volvox</taxon>
    </lineage>
</organism>
<comment type="caution">
    <text evidence="15">The sequence shown here is derived from an EMBL/GenBank/DDBJ whole genome shotgun (WGS) entry which is preliminary data.</text>
</comment>
<dbReference type="EMBL" id="BNCP01000047">
    <property type="protein sequence ID" value="GIL88831.1"/>
    <property type="molecule type" value="Genomic_DNA"/>
</dbReference>
<evidence type="ECO:0000256" key="6">
    <source>
        <dbReference type="ARBA" id="ARBA00022679"/>
    </source>
</evidence>
<dbReference type="InterPro" id="IPR015421">
    <property type="entry name" value="PyrdxlP-dep_Trfase_major"/>
</dbReference>
<comment type="pathway">
    <text evidence="3">Sphingolipid metabolism.</text>
</comment>
<feature type="signal peptide" evidence="12">
    <location>
        <begin position="1"/>
        <end position="25"/>
    </location>
</feature>
<evidence type="ECO:0000256" key="7">
    <source>
        <dbReference type="ARBA" id="ARBA00022898"/>
    </source>
</evidence>
<comment type="cofactor">
    <cofactor evidence="1">
        <name>pyridoxal 5'-phosphate</name>
        <dbReference type="ChEBI" id="CHEBI:597326"/>
    </cofactor>
</comment>
<dbReference type="InterPro" id="IPR015422">
    <property type="entry name" value="PyrdxlP-dep_Trfase_small"/>
</dbReference>
<evidence type="ECO:0000256" key="5">
    <source>
        <dbReference type="ARBA" id="ARBA00013220"/>
    </source>
</evidence>